<evidence type="ECO:0000313" key="1">
    <source>
        <dbReference type="EMBL" id="NHN55799.1"/>
    </source>
</evidence>
<protein>
    <submittedName>
        <fullName evidence="1">Uncharacterized protein</fullName>
    </submittedName>
</protein>
<gene>
    <name evidence="1" type="ORF">G9U51_08415</name>
</gene>
<evidence type="ECO:0000313" key="2">
    <source>
        <dbReference type="Proteomes" id="UP000744769"/>
    </source>
</evidence>
<dbReference type="RefSeq" id="WP_166195952.1">
    <property type="nucleotide sequence ID" value="NZ_JAAOIV010000005.1"/>
</dbReference>
<name>A0A967AZ72_9MICO</name>
<keyword evidence="2" id="KW-1185">Reference proteome</keyword>
<proteinExistence type="predicted"/>
<sequence length="96" mass="10551">MTDHERARIARSVHINRAGVFVDGRTFPWLCVRKVTVDDSRSADRIVWLGLIVDGPVVVDADAPEHTSTDRPNSGGCPWCRNEVIAGEHDPHLPGA</sequence>
<reference evidence="1" key="1">
    <citation type="submission" date="2020-03" db="EMBL/GenBank/DDBJ databases">
        <title>Draft sequencing of Calidifontibacter sp. DB0510.</title>
        <authorList>
            <person name="Kim D.-U."/>
        </authorList>
    </citation>
    <scope>NUCLEOTIDE SEQUENCE</scope>
    <source>
        <strain evidence="1">DB0510</strain>
    </source>
</reference>
<dbReference type="AlphaFoldDB" id="A0A967AZ72"/>
<organism evidence="1 2">
    <name type="scientific">Metallococcus carri</name>
    <dbReference type="NCBI Taxonomy" id="1656884"/>
    <lineage>
        <taxon>Bacteria</taxon>
        <taxon>Bacillati</taxon>
        <taxon>Actinomycetota</taxon>
        <taxon>Actinomycetes</taxon>
        <taxon>Micrococcales</taxon>
        <taxon>Dermacoccaceae</taxon>
        <taxon>Metallococcus</taxon>
    </lineage>
</organism>
<dbReference type="Proteomes" id="UP000744769">
    <property type="component" value="Unassembled WGS sequence"/>
</dbReference>
<comment type="caution">
    <text evidence="1">The sequence shown here is derived from an EMBL/GenBank/DDBJ whole genome shotgun (WGS) entry which is preliminary data.</text>
</comment>
<dbReference type="EMBL" id="JAAOIV010000005">
    <property type="protein sequence ID" value="NHN55799.1"/>
    <property type="molecule type" value="Genomic_DNA"/>
</dbReference>
<accession>A0A967AZ72</accession>